<dbReference type="EMBL" id="HBKN01023698">
    <property type="protein sequence ID" value="CAE2305909.1"/>
    <property type="molecule type" value="Transcribed_RNA"/>
</dbReference>
<evidence type="ECO:0000313" key="2">
    <source>
        <dbReference type="EMBL" id="CAE2305909.1"/>
    </source>
</evidence>
<sequence length="529" mass="60270">MSGLRSLSQFLRKVHRMSMWSMPCRGLGACVARNSGRMMLHQESARWTARRLGCPPLRRMSAWTERRVEGVMRFEFSSPQLGHAIRSCAEEADRAMSSLSKYLSLVVIYPPNSEEHEEQEEQELVLPEALRRNSLTMISRTFTDKNAKGYHVSISVLKLEDGVMLEMFTAEQDGLPQLDSYRQLLARDQPSPFFFLATTGNTKRKELFKKLEMLFPEASKFMCQVKASRLFLNGVPNKLCVGFVLQSKEHGEQMKTMIMELFGEMRLADLKTDLVTTQQLFLPTSHLPSVPESERVAFKARDEKMHGGDPKEEEYIRENMVRSPFPGEEEFAPIFPLPWAAPVVSGLFLDMVVFEPRYRLMVKTCVDHGALFVLTKPGEKVGTACRVIRQTLSAELDGTCDIRVVGVARVHVRDAHLSPGRFGLHFARCEVFEDEPIAEEDGDTAEMIKSEILGNLSKVIVGAEGLNLDMMLSRLAKLNADQLSFFLIPLLPASTERKYRWYEMKNSLERMRMQCLRVREIIEDASEVQ</sequence>
<dbReference type="Pfam" id="PF02190">
    <property type="entry name" value="LON_substr_bdg"/>
    <property type="match status" value="1"/>
</dbReference>
<proteinExistence type="predicted"/>
<dbReference type="InterPro" id="IPR003111">
    <property type="entry name" value="Lon_prtase_N"/>
</dbReference>
<name>A0A7S4KUL7_GUITH</name>
<evidence type="ECO:0000259" key="1">
    <source>
        <dbReference type="SMART" id="SM00464"/>
    </source>
</evidence>
<feature type="domain" description="Lon N-terminal" evidence="1">
    <location>
        <begin position="331"/>
        <end position="520"/>
    </location>
</feature>
<dbReference type="SUPFAM" id="SSF88697">
    <property type="entry name" value="PUA domain-like"/>
    <property type="match status" value="1"/>
</dbReference>
<dbReference type="AlphaFoldDB" id="A0A7S4KUL7"/>
<dbReference type="SMART" id="SM00464">
    <property type="entry name" value="LON"/>
    <property type="match status" value="1"/>
</dbReference>
<dbReference type="InterPro" id="IPR046336">
    <property type="entry name" value="Lon_prtase_N_sf"/>
</dbReference>
<protein>
    <recommendedName>
        <fullName evidence="1">Lon N-terminal domain-containing protein</fullName>
    </recommendedName>
</protein>
<reference evidence="2" key="1">
    <citation type="submission" date="2021-01" db="EMBL/GenBank/DDBJ databases">
        <authorList>
            <person name="Corre E."/>
            <person name="Pelletier E."/>
            <person name="Niang G."/>
            <person name="Scheremetjew M."/>
            <person name="Finn R."/>
            <person name="Kale V."/>
            <person name="Holt S."/>
            <person name="Cochrane G."/>
            <person name="Meng A."/>
            <person name="Brown T."/>
            <person name="Cohen L."/>
        </authorList>
    </citation>
    <scope>NUCLEOTIDE SEQUENCE</scope>
    <source>
        <strain evidence="2">CCMP 2712</strain>
    </source>
</reference>
<accession>A0A7S4KUL7</accession>
<dbReference type="Gene3D" id="2.30.130.40">
    <property type="entry name" value="LON domain-like"/>
    <property type="match status" value="1"/>
</dbReference>
<organism evidence="2">
    <name type="scientific">Guillardia theta</name>
    <name type="common">Cryptophyte</name>
    <name type="synonym">Cryptomonas phi</name>
    <dbReference type="NCBI Taxonomy" id="55529"/>
    <lineage>
        <taxon>Eukaryota</taxon>
        <taxon>Cryptophyceae</taxon>
        <taxon>Pyrenomonadales</taxon>
        <taxon>Geminigeraceae</taxon>
        <taxon>Guillardia</taxon>
    </lineage>
</organism>
<gene>
    <name evidence="2" type="ORF">GTHE00462_LOCUS18579</name>
</gene>
<dbReference type="InterPro" id="IPR015947">
    <property type="entry name" value="PUA-like_sf"/>
</dbReference>